<dbReference type="Proteomes" id="UP000002026">
    <property type="component" value="Chromosome"/>
</dbReference>
<keyword evidence="2" id="KW-1185">Reference proteome</keyword>
<dbReference type="EMBL" id="CP001684">
    <property type="protein sequence ID" value="ACV21618.1"/>
    <property type="molecule type" value="Genomic_DNA"/>
</dbReference>
<proteinExistence type="predicted"/>
<protein>
    <submittedName>
        <fullName evidence="1">Uncharacterized protein</fullName>
    </submittedName>
</protein>
<dbReference type="eggNOG" id="ENOG502ZTWK">
    <property type="taxonomic scope" value="Bacteria"/>
</dbReference>
<dbReference type="AlphaFoldDB" id="C7N3M7"/>
<evidence type="ECO:0000313" key="1">
    <source>
        <dbReference type="EMBL" id="ACV21618.1"/>
    </source>
</evidence>
<evidence type="ECO:0000313" key="2">
    <source>
        <dbReference type="Proteomes" id="UP000002026"/>
    </source>
</evidence>
<dbReference type="HOGENOM" id="CLU_1136667_0_0_11"/>
<dbReference type="RefSeq" id="WP_012797723.1">
    <property type="nucleotide sequence ID" value="NC_013165.1"/>
</dbReference>
<gene>
    <name evidence="1" type="ordered locus">Shel_05590</name>
</gene>
<accession>C7N3M7</accession>
<name>C7N3M7_SLAHD</name>
<dbReference type="STRING" id="471855.Shel_05590"/>
<organism evidence="1 2">
    <name type="scientific">Slackia heliotrinireducens (strain ATCC 29202 / DSM 20476 / NCTC 11029 / RHS 1)</name>
    <name type="common">Peptococcus heliotrinreducens</name>
    <dbReference type="NCBI Taxonomy" id="471855"/>
    <lineage>
        <taxon>Bacteria</taxon>
        <taxon>Bacillati</taxon>
        <taxon>Actinomycetota</taxon>
        <taxon>Coriobacteriia</taxon>
        <taxon>Eggerthellales</taxon>
        <taxon>Eggerthellaceae</taxon>
        <taxon>Slackia</taxon>
    </lineage>
</organism>
<sequence length="257" mass="29207">MAEDFERLMRTNEQLAAERKAQDNGFADLAENDEAKLEERETLEETAELSFEEKLVILNRAVTRQPLNRELMLRILSFCTEEKKLNDVENHVMSFPEYSRATENPVYMTKVLVRCDGLEEIERTAEGKRVLPEDKEGLTEDEIDDLVATTNFITTEVGAQVVADHSPAARLAALLETSPERAETFQEMLEFVAEKPRTYGEVTDLLKGRPVLQTIINGRTETVQPSVFIDKLERAGVLVWDNGWKLTKEGEAFLANK</sequence>
<reference evidence="1 2" key="1">
    <citation type="journal article" date="2009" name="Stand. Genomic Sci.">
        <title>Complete genome sequence of Slackia heliotrinireducens type strain (RHS 1).</title>
        <authorList>
            <person name="Pukall R."/>
            <person name="Lapidus A."/>
            <person name="Nolan M."/>
            <person name="Copeland A."/>
            <person name="Glavina Del Rio T."/>
            <person name="Lucas S."/>
            <person name="Chen F."/>
            <person name="Tice H."/>
            <person name="Cheng J.F."/>
            <person name="Chertkov O."/>
            <person name="Bruce D."/>
            <person name="Goodwin L."/>
            <person name="Kuske C."/>
            <person name="Brettin T."/>
            <person name="Detter J.C."/>
            <person name="Han C."/>
            <person name="Pitluck S."/>
            <person name="Pati A."/>
            <person name="Mavrommatis K."/>
            <person name="Ivanova N."/>
            <person name="Ovchinnikova G."/>
            <person name="Chen A."/>
            <person name="Palaniappan K."/>
            <person name="Schneider S."/>
            <person name="Rohde M."/>
            <person name="Chain P."/>
            <person name="D'haeseleer P."/>
            <person name="Goker M."/>
            <person name="Bristow J."/>
            <person name="Eisen J.A."/>
            <person name="Markowitz V."/>
            <person name="Kyrpides N.C."/>
            <person name="Klenk H.P."/>
            <person name="Hugenholtz P."/>
        </authorList>
    </citation>
    <scope>NUCLEOTIDE SEQUENCE [LARGE SCALE GENOMIC DNA]</scope>
    <source>
        <strain evidence="2">ATCC 29202 / DSM 20476 / NCTC 11029 / RHS 1</strain>
    </source>
</reference>
<dbReference type="KEGG" id="shi:Shel_05590"/>